<evidence type="ECO:0000259" key="7">
    <source>
        <dbReference type="Pfam" id="PF13742"/>
    </source>
</evidence>
<organism evidence="8 9">
    <name type="scientific">Candidatus Harrisonbacteria bacterium CG10_big_fil_rev_8_21_14_0_10_40_38</name>
    <dbReference type="NCBI Taxonomy" id="1974583"/>
    <lineage>
        <taxon>Bacteria</taxon>
        <taxon>Candidatus Harrisoniibacteriota</taxon>
    </lineage>
</organism>
<evidence type="ECO:0000256" key="5">
    <source>
        <dbReference type="NCBIfam" id="TIGR00237"/>
    </source>
</evidence>
<evidence type="ECO:0000259" key="6">
    <source>
        <dbReference type="Pfam" id="PF02601"/>
    </source>
</evidence>
<keyword evidence="1" id="KW-0963">Cytoplasm</keyword>
<feature type="domain" description="Exonuclease VII large subunit C-terminal" evidence="6">
    <location>
        <begin position="126"/>
        <end position="286"/>
    </location>
</feature>
<keyword evidence="3" id="KW-0378">Hydrolase</keyword>
<dbReference type="GO" id="GO:0003676">
    <property type="term" value="F:nucleic acid binding"/>
    <property type="evidence" value="ECO:0007669"/>
    <property type="project" value="InterPro"/>
</dbReference>
<evidence type="ECO:0000313" key="8">
    <source>
        <dbReference type="EMBL" id="PIR89499.1"/>
    </source>
</evidence>
<dbReference type="PANTHER" id="PTHR30008">
    <property type="entry name" value="EXODEOXYRIBONUCLEASE 7 LARGE SUBUNIT"/>
    <property type="match status" value="1"/>
</dbReference>
<evidence type="ECO:0000256" key="4">
    <source>
        <dbReference type="ARBA" id="ARBA00022839"/>
    </source>
</evidence>
<evidence type="ECO:0000256" key="1">
    <source>
        <dbReference type="ARBA" id="ARBA00022490"/>
    </source>
</evidence>
<protein>
    <recommendedName>
        <fullName evidence="5">Exodeoxyribonuclease VII large subunit</fullName>
        <ecNumber evidence="5">3.1.11.6</ecNumber>
    </recommendedName>
</protein>
<evidence type="ECO:0000313" key="9">
    <source>
        <dbReference type="Proteomes" id="UP000231157"/>
    </source>
</evidence>
<dbReference type="AlphaFoldDB" id="A0A2H0USW3"/>
<dbReference type="InterPro" id="IPR003753">
    <property type="entry name" value="Exonuc_VII_L"/>
</dbReference>
<dbReference type="Proteomes" id="UP000231157">
    <property type="component" value="Unassembled WGS sequence"/>
</dbReference>
<dbReference type="NCBIfam" id="TIGR00237">
    <property type="entry name" value="xseA"/>
    <property type="match status" value="1"/>
</dbReference>
<proteinExistence type="predicted"/>
<reference evidence="9" key="1">
    <citation type="submission" date="2017-09" db="EMBL/GenBank/DDBJ databases">
        <title>Depth-based differentiation of microbial function through sediment-hosted aquifers and enrichment of novel symbionts in the deep terrestrial subsurface.</title>
        <authorList>
            <person name="Probst A.J."/>
            <person name="Ladd B."/>
            <person name="Jarett J.K."/>
            <person name="Geller-Mcgrath D.E."/>
            <person name="Sieber C.M.K."/>
            <person name="Emerson J.B."/>
            <person name="Anantharaman K."/>
            <person name="Thomas B.C."/>
            <person name="Malmstrom R."/>
            <person name="Stieglmeier M."/>
            <person name="Klingl A."/>
            <person name="Woyke T."/>
            <person name="Ryan C.M."/>
            <person name="Banfield J.F."/>
        </authorList>
    </citation>
    <scope>NUCLEOTIDE SEQUENCE [LARGE SCALE GENOMIC DNA]</scope>
</reference>
<dbReference type="InterPro" id="IPR025824">
    <property type="entry name" value="OB-fold_nuc-bd_dom"/>
</dbReference>
<dbReference type="InterPro" id="IPR020579">
    <property type="entry name" value="Exonuc_VII_lsu_C"/>
</dbReference>
<name>A0A2H0USW3_9BACT</name>
<dbReference type="EMBL" id="PFAZ01000001">
    <property type="protein sequence ID" value="PIR89499.1"/>
    <property type="molecule type" value="Genomic_DNA"/>
</dbReference>
<dbReference type="EC" id="3.1.11.6" evidence="5"/>
<dbReference type="Pfam" id="PF13742">
    <property type="entry name" value="tRNA_anti_2"/>
    <property type="match status" value="1"/>
</dbReference>
<keyword evidence="2" id="KW-0540">Nuclease</keyword>
<dbReference type="GO" id="GO:0008855">
    <property type="term" value="F:exodeoxyribonuclease VII activity"/>
    <property type="evidence" value="ECO:0007669"/>
    <property type="project" value="UniProtKB-UniRule"/>
</dbReference>
<dbReference type="Pfam" id="PF02601">
    <property type="entry name" value="Exonuc_VII_L"/>
    <property type="match status" value="1"/>
</dbReference>
<dbReference type="GO" id="GO:0009318">
    <property type="term" value="C:exodeoxyribonuclease VII complex"/>
    <property type="evidence" value="ECO:0007669"/>
    <property type="project" value="UniProtKB-UniRule"/>
</dbReference>
<evidence type="ECO:0000256" key="3">
    <source>
        <dbReference type="ARBA" id="ARBA00022801"/>
    </source>
</evidence>
<evidence type="ECO:0000256" key="2">
    <source>
        <dbReference type="ARBA" id="ARBA00022722"/>
    </source>
</evidence>
<dbReference type="PANTHER" id="PTHR30008:SF0">
    <property type="entry name" value="EXODEOXYRIBONUCLEASE 7 LARGE SUBUNIT"/>
    <property type="match status" value="1"/>
</dbReference>
<feature type="domain" description="OB-fold nucleic acid binding" evidence="7">
    <location>
        <begin position="8"/>
        <end position="101"/>
    </location>
</feature>
<accession>A0A2H0USW3</accession>
<comment type="caution">
    <text evidence="8">The sequence shown here is derived from an EMBL/GenBank/DDBJ whole genome shotgun (WGS) entry which is preliminary data.</text>
</comment>
<sequence length="381" mass="42064">MNDDFRTYSVGVFLDRVSELLREFSGIFVVGEISSFRQSGQWVSLTLRDQEGDGTLSCFLSSAVFNRIGVALSEGMVVKVGGRPHITKRSGNFGFFVSSIEPIGEGSLRQAYELLKRQLKKEGLFEQKRELPECISSVGIITSLGGVVSKDFAHNLRALGIKVYLYDARVEGREAMGQIVSGINWFNSQRKDIDALIIMRGGGSLESLQAFDNEVTARAVFASKIPTIAAIGHHVDVPIASFVADVSVSTPTAAAHLVNQSWERVLSMFPRYAERLSGAIGYVVDSVLLKINRSSDTIISGFENKVLLLKERLDAKEAYLKAVNPEENLKRGYSLVFQFGKILKQANALKAQDEVLVKLHRGEFSASVLNIDEKKSYEKET</sequence>
<keyword evidence="4" id="KW-0269">Exonuclease</keyword>
<dbReference type="GO" id="GO:0006308">
    <property type="term" value="P:DNA catabolic process"/>
    <property type="evidence" value="ECO:0007669"/>
    <property type="project" value="UniProtKB-UniRule"/>
</dbReference>
<gene>
    <name evidence="8" type="primary">xseA</name>
    <name evidence="8" type="ORF">COU07_01195</name>
</gene>